<feature type="region of interest" description="Disordered" evidence="12">
    <location>
        <begin position="37"/>
        <end position="70"/>
    </location>
</feature>
<sequence>MAPRIVDDFVLTLSDDDDVVPDDELEESEVDTVNELSNGHKRKRAEMKQSAVKKHKPDKEGGDEGILSDFEFDDGRAADLADFDGWETTGAGKDSIADIVDRRKGIRQHVVSDAALLTDDGSVEASEEDDLESEAEDEDENEESELNGKSNGKAGPTSQSDDEEGEDEDEDEDDESPTANGHGMDEADDSEDLAAPVAHPDDLASDAGSDAAEDAIERGKQAAFFAPAQPDQPLINGDFSFGSMSLSRPIMRGLSELKFVSPTPIQRKAIPVALEGKDIVGGAVTGSGKTGAFIIPILERLLFRPKRVPTTRVAILMPTRELALQCLAVAKKLASHTDVTFGRAIGGLNAREQEKELKLRPDIVIATPGRFIDFMRNSPALQVDKIEILVLDEADRMLEEGFADELNEILNTIPKSRQTMLFSATMTSRVDDLVRVGLQRPVRLLVDAQKTSASGLTQEFVRLRPGRESSRLGYLMYLCSEVHRDRVIIFFRQKKDAHRIRVVFALCGLKAAELHGSMSQEQRINSMEAFRSGRASFLLATDLASRGLDIKGIETVINYEAPQSHEIYLHRVGRTARAGRKGISCTLAAEPDRRVVKAAVKAAKAQSGAQIRQRTVDPKDADLWQRRCDDLETDIEDVLREEKEVKVLQQTERTIVKAENIEKYGDEIAARPKKTWFQSEKDKVAAKAKGGVVLNGESAGAGEEGGKKKPKTGKLSNKQKKRLQDKDDRKAGLEWKKTKGSEQRAKTKPGAKPGAGGKPGSKFGASGKPSAKTSTGEKPGVNSSADGKPASKPRAVGKPSAKTGGSGKPSARPGAGGKPGMKLNAGGKPVSLCAAMPPATDSTRNFEHFAETTA</sequence>
<dbReference type="InterPro" id="IPR050079">
    <property type="entry name" value="DEAD_box_RNA_helicase"/>
</dbReference>
<feature type="compositionally biased region" description="Basic residues" evidence="12">
    <location>
        <begin position="39"/>
        <end position="56"/>
    </location>
</feature>
<evidence type="ECO:0000256" key="11">
    <source>
        <dbReference type="PROSITE-ProRule" id="PRU00552"/>
    </source>
</evidence>
<dbReference type="CDD" id="cd17947">
    <property type="entry name" value="DEADc_DDX27"/>
    <property type="match status" value="1"/>
</dbReference>
<dbReference type="GO" id="GO:0010467">
    <property type="term" value="P:gene expression"/>
    <property type="evidence" value="ECO:0007669"/>
    <property type="project" value="UniProtKB-ARBA"/>
</dbReference>
<keyword evidence="4" id="KW-0547">Nucleotide-binding</keyword>
<evidence type="ECO:0000256" key="12">
    <source>
        <dbReference type="SAM" id="MobiDB-lite"/>
    </source>
</evidence>
<reference evidence="16 17" key="1">
    <citation type="submission" date="2017-03" db="EMBL/GenBank/DDBJ databases">
        <title>Genomes of endolithic fungi from Antarctica.</title>
        <authorList>
            <person name="Coleine C."/>
            <person name="Masonjones S."/>
            <person name="Stajich J.E."/>
        </authorList>
    </citation>
    <scope>NUCLEOTIDE SEQUENCE [LARGE SCALE GENOMIC DNA]</scope>
    <source>
        <strain evidence="16 17">CCFEE 5311</strain>
    </source>
</reference>
<dbReference type="Pfam" id="PF00270">
    <property type="entry name" value="DEAD"/>
    <property type="match status" value="1"/>
</dbReference>
<dbReference type="PROSITE" id="PS51195">
    <property type="entry name" value="Q_MOTIF"/>
    <property type="match status" value="1"/>
</dbReference>
<feature type="compositionally biased region" description="Basic and acidic residues" evidence="12">
    <location>
        <begin position="844"/>
        <end position="854"/>
    </location>
</feature>
<dbReference type="SUPFAM" id="SSF52540">
    <property type="entry name" value="P-loop containing nucleoside triphosphate hydrolases"/>
    <property type="match status" value="1"/>
</dbReference>
<dbReference type="GO" id="GO:0016787">
    <property type="term" value="F:hydrolase activity"/>
    <property type="evidence" value="ECO:0007669"/>
    <property type="project" value="UniProtKB-KW"/>
</dbReference>
<evidence type="ECO:0000256" key="10">
    <source>
        <dbReference type="ARBA" id="ARBA00047984"/>
    </source>
</evidence>
<feature type="compositionally biased region" description="Basic and acidic residues" evidence="12">
    <location>
        <begin position="722"/>
        <end position="745"/>
    </location>
</feature>
<dbReference type="GO" id="GO:0005829">
    <property type="term" value="C:cytosol"/>
    <property type="evidence" value="ECO:0007669"/>
    <property type="project" value="TreeGrafter"/>
</dbReference>
<protein>
    <recommendedName>
        <fullName evidence="2">RNA helicase</fullName>
        <ecNumber evidence="2">3.6.4.13</ecNumber>
    </recommendedName>
</protein>
<dbReference type="Gene3D" id="3.40.50.300">
    <property type="entry name" value="P-loop containing nucleotide triphosphate hydrolases"/>
    <property type="match status" value="2"/>
</dbReference>
<accession>A0A4U0UWE9</accession>
<feature type="domain" description="Helicase ATP-binding" evidence="13">
    <location>
        <begin position="270"/>
        <end position="444"/>
    </location>
</feature>
<dbReference type="GO" id="GO:0005634">
    <property type="term" value="C:nucleus"/>
    <property type="evidence" value="ECO:0007669"/>
    <property type="project" value="UniProtKB-SubCell"/>
</dbReference>
<dbReference type="Proteomes" id="UP000310066">
    <property type="component" value="Unassembled WGS sequence"/>
</dbReference>
<evidence type="ECO:0000256" key="5">
    <source>
        <dbReference type="ARBA" id="ARBA00022801"/>
    </source>
</evidence>
<evidence type="ECO:0000256" key="1">
    <source>
        <dbReference type="ARBA" id="ARBA00004123"/>
    </source>
</evidence>
<evidence type="ECO:0000256" key="2">
    <source>
        <dbReference type="ARBA" id="ARBA00012552"/>
    </source>
</evidence>
<comment type="caution">
    <text evidence="16">The sequence shown here is derived from an EMBL/GenBank/DDBJ whole genome shotgun (WGS) entry which is preliminary data.</text>
</comment>
<dbReference type="GO" id="GO:0003724">
    <property type="term" value="F:RNA helicase activity"/>
    <property type="evidence" value="ECO:0007669"/>
    <property type="project" value="UniProtKB-EC"/>
</dbReference>
<keyword evidence="5" id="KW-0378">Hydrolase</keyword>
<dbReference type="InterPro" id="IPR011545">
    <property type="entry name" value="DEAD/DEAH_box_helicase_dom"/>
</dbReference>
<feature type="region of interest" description="Disordered" evidence="12">
    <location>
        <begin position="695"/>
        <end position="854"/>
    </location>
</feature>
<evidence type="ECO:0000259" key="15">
    <source>
        <dbReference type="PROSITE" id="PS51195"/>
    </source>
</evidence>
<dbReference type="InterPro" id="IPR014001">
    <property type="entry name" value="Helicase_ATP-bd"/>
</dbReference>
<comment type="catalytic activity">
    <reaction evidence="10">
        <text>ATP + H2O = ADP + phosphate + H(+)</text>
        <dbReference type="Rhea" id="RHEA:13065"/>
        <dbReference type="ChEBI" id="CHEBI:15377"/>
        <dbReference type="ChEBI" id="CHEBI:15378"/>
        <dbReference type="ChEBI" id="CHEBI:30616"/>
        <dbReference type="ChEBI" id="CHEBI:43474"/>
        <dbReference type="ChEBI" id="CHEBI:456216"/>
        <dbReference type="EC" id="3.6.4.13"/>
    </reaction>
</comment>
<evidence type="ECO:0000256" key="6">
    <source>
        <dbReference type="ARBA" id="ARBA00022806"/>
    </source>
</evidence>
<feature type="compositionally biased region" description="Acidic residues" evidence="12">
    <location>
        <begin position="160"/>
        <end position="176"/>
    </location>
</feature>
<dbReference type="EC" id="3.6.4.13" evidence="2"/>
<feature type="region of interest" description="Disordered" evidence="12">
    <location>
        <begin position="109"/>
        <end position="189"/>
    </location>
</feature>
<dbReference type="InterPro" id="IPR027417">
    <property type="entry name" value="P-loop_NTPase"/>
</dbReference>
<dbReference type="Pfam" id="PF00271">
    <property type="entry name" value="Helicase_C"/>
    <property type="match status" value="1"/>
</dbReference>
<organism evidence="16 17">
    <name type="scientific">Friedmanniomyces endolithicus</name>
    <dbReference type="NCBI Taxonomy" id="329885"/>
    <lineage>
        <taxon>Eukaryota</taxon>
        <taxon>Fungi</taxon>
        <taxon>Dikarya</taxon>
        <taxon>Ascomycota</taxon>
        <taxon>Pezizomycotina</taxon>
        <taxon>Dothideomycetes</taxon>
        <taxon>Dothideomycetidae</taxon>
        <taxon>Mycosphaerellales</taxon>
        <taxon>Teratosphaeriaceae</taxon>
        <taxon>Friedmanniomyces</taxon>
    </lineage>
</organism>
<evidence type="ECO:0000313" key="17">
    <source>
        <dbReference type="Proteomes" id="UP000310066"/>
    </source>
</evidence>
<dbReference type="PANTHER" id="PTHR47959">
    <property type="entry name" value="ATP-DEPENDENT RNA HELICASE RHLE-RELATED"/>
    <property type="match status" value="1"/>
</dbReference>
<dbReference type="PANTHER" id="PTHR47959:SF1">
    <property type="entry name" value="ATP-DEPENDENT RNA HELICASE DBPA"/>
    <property type="match status" value="1"/>
</dbReference>
<evidence type="ECO:0000256" key="7">
    <source>
        <dbReference type="ARBA" id="ARBA00022840"/>
    </source>
</evidence>
<evidence type="ECO:0000256" key="4">
    <source>
        <dbReference type="ARBA" id="ARBA00022741"/>
    </source>
</evidence>
<keyword evidence="9" id="KW-0539">Nucleus</keyword>
<dbReference type="PROSITE" id="PS00039">
    <property type="entry name" value="DEAD_ATP_HELICASE"/>
    <property type="match status" value="1"/>
</dbReference>
<dbReference type="SMART" id="SM00490">
    <property type="entry name" value="HELICc"/>
    <property type="match status" value="1"/>
</dbReference>
<feature type="short sequence motif" description="Q motif" evidence="11">
    <location>
        <begin position="239"/>
        <end position="267"/>
    </location>
</feature>
<evidence type="ECO:0000259" key="14">
    <source>
        <dbReference type="PROSITE" id="PS51194"/>
    </source>
</evidence>
<evidence type="ECO:0000256" key="8">
    <source>
        <dbReference type="ARBA" id="ARBA00022884"/>
    </source>
</evidence>
<feature type="compositionally biased region" description="Low complexity" evidence="12">
    <location>
        <begin position="760"/>
        <end position="772"/>
    </location>
</feature>
<dbReference type="InterPro" id="IPR001650">
    <property type="entry name" value="Helicase_C-like"/>
</dbReference>
<dbReference type="CDD" id="cd18787">
    <property type="entry name" value="SF2_C_DEAD"/>
    <property type="match status" value="1"/>
</dbReference>
<feature type="domain" description="Helicase C-terminal" evidence="14">
    <location>
        <begin position="474"/>
        <end position="619"/>
    </location>
</feature>
<dbReference type="EMBL" id="NAJP01000033">
    <property type="protein sequence ID" value="TKA40481.1"/>
    <property type="molecule type" value="Genomic_DNA"/>
</dbReference>
<evidence type="ECO:0000256" key="3">
    <source>
        <dbReference type="ARBA" id="ARBA00022517"/>
    </source>
</evidence>
<dbReference type="GO" id="GO:0003723">
    <property type="term" value="F:RNA binding"/>
    <property type="evidence" value="ECO:0007669"/>
    <property type="project" value="UniProtKB-KW"/>
</dbReference>
<dbReference type="PROSITE" id="PS51194">
    <property type="entry name" value="HELICASE_CTER"/>
    <property type="match status" value="1"/>
</dbReference>
<feature type="compositionally biased region" description="Polar residues" evidence="12">
    <location>
        <begin position="773"/>
        <end position="785"/>
    </location>
</feature>
<dbReference type="STRING" id="329885.A0A4U0UWE9"/>
<feature type="compositionally biased region" description="Acidic residues" evidence="12">
    <location>
        <begin position="121"/>
        <end position="145"/>
    </location>
</feature>
<dbReference type="AlphaFoldDB" id="A0A4U0UWE9"/>
<comment type="subcellular location">
    <subcellularLocation>
        <location evidence="1">Nucleus</location>
    </subcellularLocation>
</comment>
<name>A0A4U0UWE9_9PEZI</name>
<evidence type="ECO:0000259" key="13">
    <source>
        <dbReference type="PROSITE" id="PS51192"/>
    </source>
</evidence>
<gene>
    <name evidence="16" type="ORF">B0A54_09430</name>
</gene>
<dbReference type="SMART" id="SM00487">
    <property type="entry name" value="DEXDc"/>
    <property type="match status" value="1"/>
</dbReference>
<dbReference type="InterPro" id="IPR000629">
    <property type="entry name" value="RNA-helicase_DEAD-box_CS"/>
</dbReference>
<feature type="domain" description="DEAD-box RNA helicase Q" evidence="15">
    <location>
        <begin position="239"/>
        <end position="267"/>
    </location>
</feature>
<feature type="compositionally biased region" description="Basic residues" evidence="12">
    <location>
        <begin position="708"/>
        <end position="721"/>
    </location>
</feature>
<keyword evidence="3" id="KW-0690">Ribosome biogenesis</keyword>
<dbReference type="PROSITE" id="PS51192">
    <property type="entry name" value="HELICASE_ATP_BIND_1"/>
    <property type="match status" value="1"/>
</dbReference>
<proteinExistence type="predicted"/>
<evidence type="ECO:0000256" key="9">
    <source>
        <dbReference type="ARBA" id="ARBA00023242"/>
    </source>
</evidence>
<dbReference type="GO" id="GO:0042254">
    <property type="term" value="P:ribosome biogenesis"/>
    <property type="evidence" value="ECO:0007669"/>
    <property type="project" value="UniProtKB-KW"/>
</dbReference>
<dbReference type="OrthoDB" id="10259843at2759"/>
<keyword evidence="6" id="KW-0347">Helicase</keyword>
<keyword evidence="7" id="KW-0067">ATP-binding</keyword>
<keyword evidence="8" id="KW-0694">RNA-binding</keyword>
<dbReference type="InterPro" id="IPR014014">
    <property type="entry name" value="RNA_helicase_DEAD_Q_motif"/>
</dbReference>
<evidence type="ECO:0000313" key="16">
    <source>
        <dbReference type="EMBL" id="TKA40481.1"/>
    </source>
</evidence>
<dbReference type="GO" id="GO:0005524">
    <property type="term" value="F:ATP binding"/>
    <property type="evidence" value="ECO:0007669"/>
    <property type="project" value="UniProtKB-KW"/>
</dbReference>